<accession>A0AAD1DPR9</accession>
<sequence>MLSKFKSGHRKEIEKKIKQNHFELFENSDNYLIKYFNILSKRENWWLVFLNVVILYILVAAINLDFTFIKIDKDTASTIIDQRTSNVATIISMTLAVIGLLLSNLAVKNDQTYKLLFVNSRLYLIIYYTLSAIFCLIIVSTLRDSIEPYFERFVLAGTYLALIILIGIGYLFSTIINFANASNIQKILKQKLIDEIKMNVKIFLLSKYSAAEFKNLMHDHGIDPVGLRQRLLLPDLDRPPTEEYLIYDIDFKDLQDRLKNRHAYEKYYYVESLSLNLVTQNHSNFIFPGITTSYNRQLDLSGCLTLKKPSKIINQSDEYVRYFETKLEEYTTEGKQKNINEILSIYDELFDLLLKHDIV</sequence>
<feature type="transmembrane region" description="Helical" evidence="1">
    <location>
        <begin position="154"/>
        <end position="179"/>
    </location>
</feature>
<dbReference type="Proteomes" id="UP000278288">
    <property type="component" value="Chromosome"/>
</dbReference>
<dbReference type="AlphaFoldDB" id="A0AAD1DPR9"/>
<dbReference type="RefSeq" id="WP_123856125.1">
    <property type="nucleotide sequence ID" value="NZ_CP033923.1"/>
</dbReference>
<proteinExistence type="predicted"/>
<organism evidence="2 3">
    <name type="scientific">Chryseobacterium nakagawai</name>
    <dbReference type="NCBI Taxonomy" id="1241982"/>
    <lineage>
        <taxon>Bacteria</taxon>
        <taxon>Pseudomonadati</taxon>
        <taxon>Bacteroidota</taxon>
        <taxon>Flavobacteriia</taxon>
        <taxon>Flavobacteriales</taxon>
        <taxon>Weeksellaceae</taxon>
        <taxon>Chryseobacterium group</taxon>
        <taxon>Chryseobacterium</taxon>
    </lineage>
</organism>
<feature type="transmembrane region" description="Helical" evidence="1">
    <location>
        <begin position="122"/>
        <end position="142"/>
    </location>
</feature>
<keyword evidence="1" id="KW-0472">Membrane</keyword>
<dbReference type="KEGG" id="cnk:EG343_02945"/>
<protein>
    <submittedName>
        <fullName evidence="2">Uncharacterized protein</fullName>
    </submittedName>
</protein>
<gene>
    <name evidence="2" type="ORF">EG343_02945</name>
</gene>
<reference evidence="2 3" key="1">
    <citation type="submission" date="2018-11" db="EMBL/GenBank/DDBJ databases">
        <title>Proposal to divide the Flavobacteriaceae and reorganize its genera based on Amino Acid Identity values calculated from whole genome sequences.</title>
        <authorList>
            <person name="Nicholson A.C."/>
            <person name="Gulvik C.A."/>
            <person name="Whitney A.M."/>
            <person name="Humrighouse B.W."/>
            <person name="Bell M."/>
            <person name="Holmes B."/>
            <person name="Steigerwalt A.G."/>
            <person name="Villarma A."/>
            <person name="Sheth M."/>
            <person name="Batra D."/>
            <person name="Pryor J."/>
            <person name="Bernardet J.-F."/>
            <person name="Hugo C."/>
            <person name="Kampfer P."/>
            <person name="Newman J."/>
            <person name="McQuiston J.R."/>
        </authorList>
    </citation>
    <scope>NUCLEOTIDE SEQUENCE [LARGE SCALE GENOMIC DNA]</scope>
    <source>
        <strain evidence="2 3">G0041</strain>
    </source>
</reference>
<keyword evidence="1" id="KW-0812">Transmembrane</keyword>
<name>A0AAD1DPR9_CHRNA</name>
<feature type="transmembrane region" description="Helical" evidence="1">
    <location>
        <begin position="87"/>
        <end position="107"/>
    </location>
</feature>
<evidence type="ECO:0000313" key="3">
    <source>
        <dbReference type="Proteomes" id="UP000278288"/>
    </source>
</evidence>
<feature type="transmembrane region" description="Helical" evidence="1">
    <location>
        <begin position="45"/>
        <end position="66"/>
    </location>
</feature>
<evidence type="ECO:0000313" key="2">
    <source>
        <dbReference type="EMBL" id="AZA89660.1"/>
    </source>
</evidence>
<keyword evidence="3" id="KW-1185">Reference proteome</keyword>
<evidence type="ECO:0000256" key="1">
    <source>
        <dbReference type="SAM" id="Phobius"/>
    </source>
</evidence>
<dbReference type="EMBL" id="CP033923">
    <property type="protein sequence ID" value="AZA89660.1"/>
    <property type="molecule type" value="Genomic_DNA"/>
</dbReference>
<keyword evidence="1" id="KW-1133">Transmembrane helix</keyword>